<name>A0A4C2ETM5_9EURY</name>
<dbReference type="Proteomes" id="UP000304382">
    <property type="component" value="Unassembled WGS sequence"/>
</dbReference>
<keyword evidence="1" id="KW-1133">Transmembrane helix</keyword>
<keyword evidence="1" id="KW-0812">Transmembrane</keyword>
<protein>
    <submittedName>
        <fullName evidence="2">Uncharacterized protein</fullName>
    </submittedName>
</protein>
<accession>A0A4C2ETM5</accession>
<evidence type="ECO:0000313" key="2">
    <source>
        <dbReference type="EMBL" id="GCF15963.1"/>
    </source>
</evidence>
<feature type="transmembrane region" description="Helical" evidence="1">
    <location>
        <begin position="46"/>
        <end position="70"/>
    </location>
</feature>
<comment type="caution">
    <text evidence="2">The sequence shown here is derived from an EMBL/GenBank/DDBJ whole genome shotgun (WGS) entry which is preliminary data.</text>
</comment>
<evidence type="ECO:0000256" key="1">
    <source>
        <dbReference type="SAM" id="Phobius"/>
    </source>
</evidence>
<organism evidence="2 3">
    <name type="scientific">Haloarcula mannanilytica</name>
    <dbReference type="NCBI Taxonomy" id="2509225"/>
    <lineage>
        <taxon>Archaea</taxon>
        <taxon>Methanobacteriati</taxon>
        <taxon>Methanobacteriota</taxon>
        <taxon>Stenosarchaea group</taxon>
        <taxon>Halobacteria</taxon>
        <taxon>Halobacteriales</taxon>
        <taxon>Haloarculaceae</taxon>
        <taxon>Haloarcula</taxon>
    </lineage>
</organism>
<proteinExistence type="predicted"/>
<keyword evidence="1" id="KW-0472">Membrane</keyword>
<feature type="transmembrane region" description="Helical" evidence="1">
    <location>
        <begin position="20"/>
        <end position="40"/>
    </location>
</feature>
<dbReference type="RefSeq" id="WP_137685362.1">
    <property type="nucleotide sequence ID" value="NZ_BIXZ01000013.1"/>
</dbReference>
<sequence>MVNIEKFWSVICDYEGLLRLVLTFLVFMLLLTFLTLLFGTPGTGSFVIAVVNLVLILLFGSVVGVLYVGCIRRETRGRKE</sequence>
<keyword evidence="3" id="KW-1185">Reference proteome</keyword>
<gene>
    <name evidence="2" type="ORF">Harman_38980</name>
</gene>
<evidence type="ECO:0000313" key="3">
    <source>
        <dbReference type="Proteomes" id="UP000304382"/>
    </source>
</evidence>
<dbReference type="AlphaFoldDB" id="A0A4C2ETM5"/>
<dbReference type="EMBL" id="BIXZ01000013">
    <property type="protein sequence ID" value="GCF15963.1"/>
    <property type="molecule type" value="Genomic_DNA"/>
</dbReference>
<reference evidence="2 3" key="1">
    <citation type="submission" date="2019-02" db="EMBL/GenBank/DDBJ databases">
        <title>Haloarcula mannanilyticum sp. nov., a mannan degrading haloarchaeon isolated from commercial salt.</title>
        <authorList>
            <person name="Enomoto S."/>
            <person name="Shimane Y."/>
            <person name="Kamekura M."/>
            <person name="Ito T."/>
            <person name="Moriya O."/>
            <person name="Ihara K."/>
            <person name="Takahashi-Ando N."/>
            <person name="Fukushima Y."/>
            <person name="Yoshida Y."/>
            <person name="Usama R."/>
            <person name="Takai K."/>
            <person name="Minegishi H."/>
        </authorList>
    </citation>
    <scope>NUCLEOTIDE SEQUENCE [LARGE SCALE GENOMIC DNA]</scope>
    <source>
        <strain evidence="2 3">MD130-1</strain>
    </source>
</reference>